<evidence type="ECO:0000256" key="3">
    <source>
        <dbReference type="ARBA" id="ARBA00022737"/>
    </source>
</evidence>
<keyword evidence="8" id="KW-1133">Transmembrane helix</keyword>
<keyword evidence="10" id="KW-1185">Reference proteome</keyword>
<keyword evidence="8" id="KW-0472">Membrane</keyword>
<dbReference type="PANTHER" id="PTHR24049:SF22">
    <property type="entry name" value="DROSOPHILA CRUMBS HOMOLOG"/>
    <property type="match status" value="1"/>
</dbReference>
<evidence type="ECO:0000256" key="7">
    <source>
        <dbReference type="SAM" id="MobiDB-lite"/>
    </source>
</evidence>
<dbReference type="PROSITE" id="PS01186">
    <property type="entry name" value="EGF_2"/>
    <property type="match status" value="6"/>
</dbReference>
<feature type="disulfide bond" evidence="6">
    <location>
        <begin position="113"/>
        <end position="122"/>
    </location>
</feature>
<dbReference type="SUPFAM" id="SSF57184">
    <property type="entry name" value="Growth factor receptor domain"/>
    <property type="match status" value="1"/>
</dbReference>
<proteinExistence type="predicted"/>
<dbReference type="GO" id="GO:0007157">
    <property type="term" value="P:heterophilic cell-cell adhesion via plasma membrane cell adhesion molecules"/>
    <property type="evidence" value="ECO:0007669"/>
    <property type="project" value="TreeGrafter"/>
</dbReference>
<dbReference type="GeneID" id="106161176"/>
<dbReference type="GO" id="GO:0005509">
    <property type="term" value="F:calcium ion binding"/>
    <property type="evidence" value="ECO:0007669"/>
    <property type="project" value="InterPro"/>
</dbReference>
<reference evidence="11" key="1">
    <citation type="submission" date="2025-08" db="UniProtKB">
        <authorList>
            <consortium name="RefSeq"/>
        </authorList>
    </citation>
    <scope>IDENTIFICATION</scope>
    <source>
        <tissue evidence="11">Gonads</tissue>
    </source>
</reference>
<evidence type="ECO:0000256" key="6">
    <source>
        <dbReference type="PROSITE-ProRule" id="PRU00076"/>
    </source>
</evidence>
<dbReference type="InterPro" id="IPR051022">
    <property type="entry name" value="Notch_Cell-Fate_Det"/>
</dbReference>
<dbReference type="PROSITE" id="PS50026">
    <property type="entry name" value="EGF_3"/>
    <property type="match status" value="7"/>
</dbReference>
<feature type="disulfide bond" evidence="6">
    <location>
        <begin position="189"/>
        <end position="198"/>
    </location>
</feature>
<keyword evidence="5" id="KW-0325">Glycoprotein</keyword>
<feature type="disulfide bond" evidence="6">
    <location>
        <begin position="303"/>
        <end position="312"/>
    </location>
</feature>
<feature type="domain" description="EGF-like" evidence="9">
    <location>
        <begin position="164"/>
        <end position="199"/>
    </location>
</feature>
<feature type="domain" description="EGF-like" evidence="9">
    <location>
        <begin position="126"/>
        <end position="162"/>
    </location>
</feature>
<feature type="disulfide bond" evidence="6">
    <location>
        <begin position="265"/>
        <end position="274"/>
    </location>
</feature>
<dbReference type="PROSITE" id="PS01187">
    <property type="entry name" value="EGF_CA"/>
    <property type="match status" value="1"/>
</dbReference>
<dbReference type="FunFam" id="2.10.25.10:FF:000279">
    <property type="entry name" value="Neurogenic locus notch 1"/>
    <property type="match status" value="1"/>
</dbReference>
<feature type="disulfide bond" evidence="6">
    <location>
        <begin position="227"/>
        <end position="236"/>
    </location>
</feature>
<feature type="transmembrane region" description="Helical" evidence="8">
    <location>
        <begin position="344"/>
        <end position="367"/>
    </location>
</feature>
<dbReference type="Proteomes" id="UP000085678">
    <property type="component" value="Unplaced"/>
</dbReference>
<dbReference type="InterPro" id="IPR018097">
    <property type="entry name" value="EGF_Ca-bd_CS"/>
</dbReference>
<gene>
    <name evidence="11" type="primary">LOC106161176</name>
</gene>
<evidence type="ECO:0000256" key="5">
    <source>
        <dbReference type="ARBA" id="ARBA00023180"/>
    </source>
</evidence>
<dbReference type="InterPro" id="IPR009030">
    <property type="entry name" value="Growth_fac_rcpt_cys_sf"/>
</dbReference>
<keyword evidence="3" id="KW-0677">Repeat</keyword>
<feature type="domain" description="EGF-like" evidence="9">
    <location>
        <begin position="201"/>
        <end position="237"/>
    </location>
</feature>
<dbReference type="FunFam" id="2.10.25.10:FF:000321">
    <property type="entry name" value="Protein delta homolog 1"/>
    <property type="match status" value="1"/>
</dbReference>
<dbReference type="InterPro" id="IPR001881">
    <property type="entry name" value="EGF-like_Ca-bd_dom"/>
</dbReference>
<dbReference type="KEGG" id="lak:106161176"/>
<keyword evidence="1 6" id="KW-0245">EGF-like domain</keyword>
<name>A0A1S3I5K8_LINAN</name>
<evidence type="ECO:0000259" key="9">
    <source>
        <dbReference type="PROSITE" id="PS50026"/>
    </source>
</evidence>
<dbReference type="GO" id="GO:0045197">
    <property type="term" value="P:establishment or maintenance of epithelial cell apical/basal polarity"/>
    <property type="evidence" value="ECO:0007669"/>
    <property type="project" value="TreeGrafter"/>
</dbReference>
<dbReference type="GO" id="GO:0005886">
    <property type="term" value="C:plasma membrane"/>
    <property type="evidence" value="ECO:0007669"/>
    <property type="project" value="TreeGrafter"/>
</dbReference>
<dbReference type="FunFam" id="2.10.25.10:FF:000117">
    <property type="entry name" value="Delta-like protein"/>
    <property type="match status" value="1"/>
</dbReference>
<feature type="disulfide bond" evidence="6">
    <location>
        <begin position="168"/>
        <end position="178"/>
    </location>
</feature>
<dbReference type="InterPro" id="IPR013032">
    <property type="entry name" value="EGF-like_CS"/>
</dbReference>
<feature type="region of interest" description="Disordered" evidence="7">
    <location>
        <begin position="314"/>
        <end position="334"/>
    </location>
</feature>
<dbReference type="SUPFAM" id="SSF57196">
    <property type="entry name" value="EGF/Laminin"/>
    <property type="match status" value="4"/>
</dbReference>
<dbReference type="RefSeq" id="XP_013393503.1">
    <property type="nucleotide sequence ID" value="XM_013538049.1"/>
</dbReference>
<dbReference type="SMART" id="SM00179">
    <property type="entry name" value="EGF_CA"/>
    <property type="match status" value="6"/>
</dbReference>
<evidence type="ECO:0000313" key="10">
    <source>
        <dbReference type="Proteomes" id="UP000085678"/>
    </source>
</evidence>
<feature type="domain" description="EGF-like" evidence="9">
    <location>
        <begin position="39"/>
        <end position="81"/>
    </location>
</feature>
<sequence>MAEQYGGVFSYCGMGVWTFQTSDPLFQCDFGLRLNVTVKTQNCVKTGDSTACSGQGQCVTYRTQALYQCRCCHGFSGDFCDDLDACVSNLCQNNATCEDLHNDPTGTHFRCSCPKGYIGDLCEHKLENPCDSSPCANNGSCTPNELNYACACMPGYSGDHCEVEINECDSSPCKHGICVNEIGGYQCFCIPGHGGKHCDIEYNECQSNPCKNSGFCVDKVNDFECECGPGYRGKDCSEKVDLCFPNPCQKGSMCFDHGNYFSCKCHAGFAGHQCEIDINECDSSPCKNGGKCHDKVNGFFCDCPPGYVGTRCQTKENSQDKPLSDVTRSSHSSRSVEHVHSTNLYIIVGTSSGTMLMVLLVLAGCYCHTHWPERNFWPRKYSEYQSVGDKTSQDLSSILAPGPSHDAIYEANALDYSDSTLNSPIANSLKPKRV</sequence>
<evidence type="ECO:0000256" key="2">
    <source>
        <dbReference type="ARBA" id="ARBA00022729"/>
    </source>
</evidence>
<dbReference type="Gene3D" id="2.10.25.10">
    <property type="entry name" value="Laminin"/>
    <property type="match status" value="6"/>
</dbReference>
<accession>A0A1S3I5K8</accession>
<dbReference type="InterPro" id="IPR049883">
    <property type="entry name" value="NOTCH1_EGF-like"/>
</dbReference>
<dbReference type="Pfam" id="PF00008">
    <property type="entry name" value="EGF"/>
    <property type="match status" value="3"/>
</dbReference>
<feature type="domain" description="EGF-like" evidence="9">
    <location>
        <begin position="239"/>
        <end position="275"/>
    </location>
</feature>
<dbReference type="STRING" id="7574.A0A1S3I5K8"/>
<keyword evidence="2" id="KW-0732">Signal</keyword>
<dbReference type="Pfam" id="PF12661">
    <property type="entry name" value="hEGF"/>
    <property type="match status" value="2"/>
</dbReference>
<dbReference type="PROSITE" id="PS00010">
    <property type="entry name" value="ASX_HYDROXYL"/>
    <property type="match status" value="4"/>
</dbReference>
<dbReference type="FunFam" id="2.10.25.10:FF:000061">
    <property type="entry name" value="Delta-like protein"/>
    <property type="match status" value="1"/>
</dbReference>
<dbReference type="InParanoid" id="A0A1S3I5K8"/>
<feature type="compositionally biased region" description="Basic and acidic residues" evidence="7">
    <location>
        <begin position="314"/>
        <end position="323"/>
    </location>
</feature>
<dbReference type="InterPro" id="IPR000152">
    <property type="entry name" value="EGF-type_Asp/Asn_hydroxyl_site"/>
</dbReference>
<feature type="disulfide bond" evidence="6">
    <location>
        <begin position="52"/>
        <end position="69"/>
    </location>
</feature>
<feature type="disulfide bond" evidence="6">
    <location>
        <begin position="71"/>
        <end position="80"/>
    </location>
</feature>
<dbReference type="Pfam" id="PF07645">
    <property type="entry name" value="EGF_CA"/>
    <property type="match status" value="1"/>
</dbReference>
<feature type="compositionally biased region" description="Low complexity" evidence="7">
    <location>
        <begin position="324"/>
        <end position="333"/>
    </location>
</feature>
<comment type="caution">
    <text evidence="6">Lacks conserved residue(s) required for the propagation of feature annotation.</text>
</comment>
<evidence type="ECO:0000256" key="1">
    <source>
        <dbReference type="ARBA" id="ARBA00022536"/>
    </source>
</evidence>
<feature type="disulfide bond" evidence="6">
    <location>
        <begin position="152"/>
        <end position="161"/>
    </location>
</feature>
<feature type="domain" description="EGF-like" evidence="9">
    <location>
        <begin position="277"/>
        <end position="313"/>
    </location>
</feature>
<dbReference type="CDD" id="cd00054">
    <property type="entry name" value="EGF_CA"/>
    <property type="match status" value="6"/>
</dbReference>
<evidence type="ECO:0000313" key="11">
    <source>
        <dbReference type="RefSeq" id="XP_013393503.1"/>
    </source>
</evidence>
<organism evidence="10 11">
    <name type="scientific">Lingula anatina</name>
    <name type="common">Brachiopod</name>
    <name type="synonym">Lingula unguis</name>
    <dbReference type="NCBI Taxonomy" id="7574"/>
    <lineage>
        <taxon>Eukaryota</taxon>
        <taxon>Metazoa</taxon>
        <taxon>Spiralia</taxon>
        <taxon>Lophotrochozoa</taxon>
        <taxon>Brachiopoda</taxon>
        <taxon>Linguliformea</taxon>
        <taxon>Lingulata</taxon>
        <taxon>Lingulida</taxon>
        <taxon>Linguloidea</taxon>
        <taxon>Lingulidae</taxon>
        <taxon>Lingula</taxon>
    </lineage>
</organism>
<dbReference type="GO" id="GO:0032991">
    <property type="term" value="C:protein-containing complex"/>
    <property type="evidence" value="ECO:0007669"/>
    <property type="project" value="TreeGrafter"/>
</dbReference>
<evidence type="ECO:0000256" key="4">
    <source>
        <dbReference type="ARBA" id="ARBA00023157"/>
    </source>
</evidence>
<dbReference type="FunFam" id="2.10.25.10:FF:000012">
    <property type="entry name" value="Delta-like protein"/>
    <property type="match status" value="1"/>
</dbReference>
<dbReference type="SMART" id="SM00181">
    <property type="entry name" value="EGF"/>
    <property type="match status" value="7"/>
</dbReference>
<dbReference type="PROSITE" id="PS00022">
    <property type="entry name" value="EGF_1"/>
    <property type="match status" value="7"/>
</dbReference>
<evidence type="ECO:0000256" key="8">
    <source>
        <dbReference type="SAM" id="Phobius"/>
    </source>
</evidence>
<keyword evidence="8" id="KW-0812">Transmembrane</keyword>
<dbReference type="PANTHER" id="PTHR24049">
    <property type="entry name" value="CRUMBS FAMILY MEMBER"/>
    <property type="match status" value="1"/>
</dbReference>
<dbReference type="InterPro" id="IPR000742">
    <property type="entry name" value="EGF"/>
</dbReference>
<protein>
    <submittedName>
        <fullName evidence="11">Delta and Notch-like epidermal growth factor-related receptor</fullName>
    </submittedName>
</protein>
<dbReference type="OrthoDB" id="283575at2759"/>
<dbReference type="AlphaFoldDB" id="A0A1S3I5K8"/>
<feature type="domain" description="EGF-like" evidence="9">
    <location>
        <begin position="82"/>
        <end position="123"/>
    </location>
</feature>
<keyword evidence="4 6" id="KW-1015">Disulfide bond</keyword>